<dbReference type="Pfam" id="PF02623">
    <property type="entry name" value="FliW"/>
    <property type="match status" value="1"/>
</dbReference>
<dbReference type="Gene3D" id="2.30.290.10">
    <property type="entry name" value="BH3618-like"/>
    <property type="match status" value="1"/>
</dbReference>
<evidence type="ECO:0000256" key="4">
    <source>
        <dbReference type="SAM" id="MobiDB-lite"/>
    </source>
</evidence>
<dbReference type="SUPFAM" id="SSF141457">
    <property type="entry name" value="BH3618-like"/>
    <property type="match status" value="1"/>
</dbReference>
<dbReference type="HAMAP" id="MF_01185">
    <property type="entry name" value="FliW"/>
    <property type="match status" value="1"/>
</dbReference>
<name>E6PCB8_9ZZZZ</name>
<keyword evidence="5" id="KW-0969">Cilium</keyword>
<dbReference type="InterPro" id="IPR024046">
    <property type="entry name" value="Flagellar_assmbl_FliW_dom_sf"/>
</dbReference>
<proteinExistence type="inferred from homology"/>
<evidence type="ECO:0000313" key="5">
    <source>
        <dbReference type="EMBL" id="CBH74101.1"/>
    </source>
</evidence>
<keyword evidence="1" id="KW-0963">Cytoplasm</keyword>
<reference evidence="5" key="1">
    <citation type="submission" date="2009-10" db="EMBL/GenBank/DDBJ databases">
        <title>Diversity of trophic interactions inside an arsenic-rich microbial ecosystem.</title>
        <authorList>
            <person name="Bertin P.N."/>
            <person name="Heinrich-Salmeron A."/>
            <person name="Pelletier E."/>
            <person name="Goulhen-Chollet F."/>
            <person name="Arsene-Ploetze F."/>
            <person name="Gallien S."/>
            <person name="Calteau A."/>
            <person name="Vallenet D."/>
            <person name="Casiot C."/>
            <person name="Chane-Woon-Ming B."/>
            <person name="Giloteaux L."/>
            <person name="Barakat M."/>
            <person name="Bonnefoy V."/>
            <person name="Bruneel O."/>
            <person name="Chandler M."/>
            <person name="Cleiss J."/>
            <person name="Duran R."/>
            <person name="Elbaz-Poulichet F."/>
            <person name="Fonknechten N."/>
            <person name="Lauga B."/>
            <person name="Mornico D."/>
            <person name="Ortet P."/>
            <person name="Schaeffer C."/>
            <person name="Siguier P."/>
            <person name="Alexander Thil Smith A."/>
            <person name="Van Dorsselaer A."/>
            <person name="Weissenbach J."/>
            <person name="Medigue C."/>
            <person name="Le Paslier D."/>
        </authorList>
    </citation>
    <scope>NUCLEOTIDE SEQUENCE</scope>
</reference>
<feature type="region of interest" description="Disordered" evidence="4">
    <location>
        <begin position="137"/>
        <end position="162"/>
    </location>
</feature>
<comment type="caution">
    <text evidence="5">The sequence shown here is derived from an EMBL/GenBank/DDBJ whole genome shotgun (WGS) entry which is preliminary data.</text>
</comment>
<keyword evidence="2" id="KW-1005">Bacterial flagellum biogenesis</keyword>
<evidence type="ECO:0000256" key="2">
    <source>
        <dbReference type="ARBA" id="ARBA00022795"/>
    </source>
</evidence>
<dbReference type="AlphaFoldDB" id="E6PCB8"/>
<sequence>MSVQSMPESTTIEFPRFGSSTFSPTDIFAFDWGLPGFPALHRWVALTLDTQPNFVWLQSLDDLNVAIPTADPYALFDDYAPRIPAYAVASLAIADPTDFATLCVVIVSANAEEMSMNLFAPILLNLKTRRGRQVPLDGSSYSVRTPMPRKASAGESVAPQGG</sequence>
<keyword evidence="5" id="KW-0966">Cell projection</keyword>
<organism evidence="5">
    <name type="scientific">mine drainage metagenome</name>
    <dbReference type="NCBI Taxonomy" id="410659"/>
    <lineage>
        <taxon>unclassified sequences</taxon>
        <taxon>metagenomes</taxon>
        <taxon>ecological metagenomes</taxon>
    </lineage>
</organism>
<dbReference type="GO" id="GO:0006417">
    <property type="term" value="P:regulation of translation"/>
    <property type="evidence" value="ECO:0007669"/>
    <property type="project" value="UniProtKB-KW"/>
</dbReference>
<dbReference type="PANTHER" id="PTHR39190">
    <property type="entry name" value="FLAGELLAR ASSEMBLY FACTOR FLIW"/>
    <property type="match status" value="1"/>
</dbReference>
<dbReference type="InterPro" id="IPR003775">
    <property type="entry name" value="Flagellar_assembly_factor_FliW"/>
</dbReference>
<evidence type="ECO:0000256" key="3">
    <source>
        <dbReference type="ARBA" id="ARBA00022845"/>
    </source>
</evidence>
<protein>
    <submittedName>
        <fullName evidence="5">Putative Flagellar assembly factor fliW</fullName>
    </submittedName>
</protein>
<gene>
    <name evidence="5" type="ORF">CARN1_1988</name>
</gene>
<dbReference type="EMBL" id="CABL01000001">
    <property type="protein sequence ID" value="CBH74101.1"/>
    <property type="molecule type" value="Genomic_DNA"/>
</dbReference>
<keyword evidence="5" id="KW-0282">Flagellum</keyword>
<keyword evidence="3" id="KW-0810">Translation regulation</keyword>
<evidence type="ECO:0000256" key="1">
    <source>
        <dbReference type="ARBA" id="ARBA00022490"/>
    </source>
</evidence>
<accession>E6PCB8</accession>
<dbReference type="PANTHER" id="PTHR39190:SF1">
    <property type="entry name" value="FLAGELLAR ASSEMBLY FACTOR FLIW"/>
    <property type="match status" value="1"/>
</dbReference>
<dbReference type="GO" id="GO:0044780">
    <property type="term" value="P:bacterial-type flagellum assembly"/>
    <property type="evidence" value="ECO:0007669"/>
    <property type="project" value="InterPro"/>
</dbReference>